<protein>
    <submittedName>
        <fullName evidence="1">Uncharacterized protein</fullName>
    </submittedName>
</protein>
<name>A0A383DN34_9ZZZZ</name>
<dbReference type="EMBL" id="UINC01218622">
    <property type="protein sequence ID" value="SVE45729.1"/>
    <property type="molecule type" value="Genomic_DNA"/>
</dbReference>
<feature type="non-terminal residue" evidence="1">
    <location>
        <position position="32"/>
    </location>
</feature>
<dbReference type="AlphaFoldDB" id="A0A383DN34"/>
<proteinExistence type="predicted"/>
<gene>
    <name evidence="1" type="ORF">METZ01_LOCUS498583</name>
</gene>
<organism evidence="1">
    <name type="scientific">marine metagenome</name>
    <dbReference type="NCBI Taxonomy" id="408172"/>
    <lineage>
        <taxon>unclassified sequences</taxon>
        <taxon>metagenomes</taxon>
        <taxon>ecological metagenomes</taxon>
    </lineage>
</organism>
<accession>A0A383DN34</accession>
<evidence type="ECO:0000313" key="1">
    <source>
        <dbReference type="EMBL" id="SVE45729.1"/>
    </source>
</evidence>
<sequence>MEDEDCGTTFALPVAGDIQVVPVTIDVTDDAM</sequence>
<reference evidence="1" key="1">
    <citation type="submission" date="2018-05" db="EMBL/GenBank/DDBJ databases">
        <authorList>
            <person name="Lanie J.A."/>
            <person name="Ng W.-L."/>
            <person name="Kazmierczak K.M."/>
            <person name="Andrzejewski T.M."/>
            <person name="Davidsen T.M."/>
            <person name="Wayne K.J."/>
            <person name="Tettelin H."/>
            <person name="Glass J.I."/>
            <person name="Rusch D."/>
            <person name="Podicherti R."/>
            <person name="Tsui H.-C.T."/>
            <person name="Winkler M.E."/>
        </authorList>
    </citation>
    <scope>NUCLEOTIDE SEQUENCE</scope>
</reference>